<dbReference type="Proteomes" id="UP000022141">
    <property type="component" value="Unassembled WGS sequence"/>
</dbReference>
<proteinExistence type="predicted"/>
<keyword evidence="3" id="KW-1185">Reference proteome</keyword>
<dbReference type="InterPro" id="IPR054994">
    <property type="entry name" value="DimsulpropLyDddY"/>
</dbReference>
<evidence type="ECO:0000256" key="1">
    <source>
        <dbReference type="SAM" id="SignalP"/>
    </source>
</evidence>
<dbReference type="eggNOG" id="ENOG5030K42">
    <property type="taxonomic scope" value="Bacteria"/>
</dbReference>
<name>A0A011QE91_ACCRE</name>
<dbReference type="InterPro" id="IPR014710">
    <property type="entry name" value="RmlC-like_jellyroll"/>
</dbReference>
<gene>
    <name evidence="2" type="ORF">AW11_02543</name>
</gene>
<dbReference type="EMBL" id="JEMY01000034">
    <property type="protein sequence ID" value="EXI87415.1"/>
    <property type="molecule type" value="Genomic_DNA"/>
</dbReference>
<dbReference type="PATRIC" id="fig|1454004.3.peg.2629"/>
<dbReference type="PROSITE" id="PS51257">
    <property type="entry name" value="PROKAR_LIPOPROTEIN"/>
    <property type="match status" value="1"/>
</dbReference>
<reference evidence="2" key="1">
    <citation type="submission" date="2014-02" db="EMBL/GenBank/DDBJ databases">
        <title>Expanding our view of genomic diversity in Candidatus Accumulibacter clades.</title>
        <authorList>
            <person name="Skennerton C.T."/>
            <person name="Barr J.J."/>
            <person name="Slater F.R."/>
            <person name="Bond P.L."/>
            <person name="Tyson G.W."/>
        </authorList>
    </citation>
    <scope>NUCLEOTIDE SEQUENCE [LARGE SCALE GENOMIC DNA]</scope>
</reference>
<organism evidence="2 3">
    <name type="scientific">Accumulibacter regalis</name>
    <dbReference type="NCBI Taxonomy" id="522306"/>
    <lineage>
        <taxon>Bacteria</taxon>
        <taxon>Pseudomonadati</taxon>
        <taxon>Pseudomonadota</taxon>
        <taxon>Betaproteobacteria</taxon>
        <taxon>Candidatus Accumulibacter</taxon>
    </lineage>
</organism>
<feature type="signal peptide" evidence="1">
    <location>
        <begin position="1"/>
        <end position="22"/>
    </location>
</feature>
<dbReference type="AlphaFoldDB" id="A0A011QE91"/>
<comment type="caution">
    <text evidence="2">The sequence shown here is derived from an EMBL/GenBank/DDBJ whole genome shotgun (WGS) entry which is preliminary data.</text>
</comment>
<evidence type="ECO:0000313" key="2">
    <source>
        <dbReference type="EMBL" id="EXI87415.1"/>
    </source>
</evidence>
<dbReference type="Gene3D" id="2.60.120.10">
    <property type="entry name" value="Jelly Rolls"/>
    <property type="match status" value="1"/>
</dbReference>
<sequence length="402" mass="45785">MRKKKMIGLGVAATIACGSAQAADFKCQDDVKPRQYSSEEQKLVDQFWKESLIYLDEYLKVLQTPSGQCPDSAEATIQTYQSATGKQQNRCIMRYRDMELLAKHLKAVVAEPEKAKACFDPQKDYPAFALYTPSAKVQQLSPTAQWLKRPLLTDYYTKMGGDIGKAGLELNENFVAVTSRTDTRPHWKRDVSINGLPTLWSSVGWIPFYAENPAAGSDRFRGGYLYAEVMGPWGNLRIKEIDGEKVGAEIGMTVQLFNTSYPYHYHHPQEIYMTLTKPQCIDQNRYMVMHWDSDQFTQERKEKGWQVAIDGSQGKWQKWFANQDPDKEWLTYFERNAIHAFYAIDGCNQTIENSGLVTVWARSTAQDNEQSTRLCRPAVGENGPKGMLPGEQAICDLHDWKP</sequence>
<accession>A0A011QE91</accession>
<dbReference type="STRING" id="1454004.AW11_02543"/>
<evidence type="ECO:0000313" key="3">
    <source>
        <dbReference type="Proteomes" id="UP000022141"/>
    </source>
</evidence>
<keyword evidence="1" id="KW-0732">Signal</keyword>
<dbReference type="NCBIfam" id="NF043049">
    <property type="entry name" value="DimsulpropLyDddY"/>
    <property type="match status" value="1"/>
</dbReference>
<feature type="chain" id="PRO_5001462258" evidence="1">
    <location>
        <begin position="23"/>
        <end position="402"/>
    </location>
</feature>
<dbReference type="CDD" id="cd20283">
    <property type="entry name" value="cupin_DddY"/>
    <property type="match status" value="1"/>
</dbReference>
<dbReference type="Pfam" id="PF16867">
    <property type="entry name" value="DMSP_lyase"/>
    <property type="match status" value="1"/>
</dbReference>
<dbReference type="InterPro" id="IPR031723">
    <property type="entry name" value="DMSP_lyase"/>
</dbReference>
<protein>
    <submittedName>
        <fullName evidence="2">Uncharacterized protein</fullName>
    </submittedName>
</protein>
<dbReference type="GO" id="GO:0047869">
    <property type="term" value="F:dimethylpropiothetin dethiomethylase activity"/>
    <property type="evidence" value="ECO:0007669"/>
    <property type="project" value="InterPro"/>
</dbReference>